<dbReference type="InterPro" id="IPR003029">
    <property type="entry name" value="S1_domain"/>
</dbReference>
<dbReference type="RefSeq" id="WP_304994073.1">
    <property type="nucleotide sequence ID" value="NZ_CP101717.1"/>
</dbReference>
<protein>
    <recommendedName>
        <fullName evidence="3">exoribonuclease II</fullName>
        <ecNumber evidence="3">3.1.13.1</ecNumber>
    </recommendedName>
</protein>
<dbReference type="GO" id="GO:0008859">
    <property type="term" value="F:exoribonuclease II activity"/>
    <property type="evidence" value="ECO:0007669"/>
    <property type="project" value="UniProtKB-EC"/>
</dbReference>
<evidence type="ECO:0000259" key="9">
    <source>
        <dbReference type="PROSITE" id="PS50126"/>
    </source>
</evidence>
<dbReference type="GO" id="GO:0005829">
    <property type="term" value="C:cytosol"/>
    <property type="evidence" value="ECO:0007669"/>
    <property type="project" value="TreeGrafter"/>
</dbReference>
<evidence type="ECO:0000256" key="8">
    <source>
        <dbReference type="ARBA" id="ARBA00022884"/>
    </source>
</evidence>
<reference evidence="10" key="1">
    <citation type="submission" date="2022-07" db="EMBL/GenBank/DDBJ databases">
        <title>Complete genome sequence of Salinispirillum sp. LH10-3-1 capable of multiple carbohydrate inversion isolated from a soda lake.</title>
        <authorList>
            <person name="Liu J."/>
            <person name="Zhai Y."/>
            <person name="Zhang H."/>
            <person name="Yang H."/>
            <person name="Qu J."/>
            <person name="Li J."/>
        </authorList>
    </citation>
    <scope>NUCLEOTIDE SEQUENCE</scope>
    <source>
        <strain evidence="10">LH 10-3-1</strain>
    </source>
</reference>
<dbReference type="GO" id="GO:0006402">
    <property type="term" value="P:mRNA catabolic process"/>
    <property type="evidence" value="ECO:0007669"/>
    <property type="project" value="TreeGrafter"/>
</dbReference>
<dbReference type="Gene3D" id="2.40.50.640">
    <property type="match status" value="1"/>
</dbReference>
<comment type="catalytic activity">
    <reaction evidence="1">
        <text>Exonucleolytic cleavage in the 3'- to 5'-direction to yield nucleoside 5'-phosphates.</text>
        <dbReference type="EC" id="3.1.13.1"/>
    </reaction>
</comment>
<dbReference type="Gene3D" id="2.40.50.140">
    <property type="entry name" value="Nucleic acid-binding proteins"/>
    <property type="match status" value="2"/>
</dbReference>
<accession>A0AB38YCN8</accession>
<evidence type="ECO:0000313" key="10">
    <source>
        <dbReference type="EMBL" id="WLD56789.1"/>
    </source>
</evidence>
<sequence length="643" mass="71850">MLNLDSLAQLNALKSQIKVEKNVQKGVVRGTASRFGFVDTDAGESFFITPDEMKRVLPGDVIEFTVNEVDGKSQAELDSLVETSLKNFVGKVIRKGPNTLVNTDHPGMNRWVNLTNSSSKGLSDDTWVSCRLTRHPFEDGKALAKVESTLALPDAAFIEHTVGKARFNVKSEFTPAVEDAVAAIDFNGLMAAQSDYEDATTLPFVTIDAASTQDMDDALCIDDLGTHWRLHVAIADPSLFVEQKSLLDLVAAQRNSSSYLPGETLHMLPKTLSVEWCSLQPNVKRPALLFSVDVQKETGEAGEPSIRFGFMQSQAKLSYAQVSAFIDGDASQIEGEHLGQQIQHLNALTTDLQAYRQANCLVMEDRPDYRFDLNEQGHIAEVREEFRLRAHQVVEECMLLTNRLTAQYLLARNAGLFLCHEGFRDDQHDTIKALLQQVLAVTPTDLNDFAEMLPILQQAQRHTDLPLAKMLAKSYQRTELLPTARPHWGLGFACYTTITSPIRKYLDLVLHRQLKAIWRGQPVPTLSEAEIASLQEGQGTGRALSNFVEQWLKAIYMKGHESQRFTGEIQHVMPSGFSVQLDGLGISGFINVKGWRDKDATYDEVLQTHHTKRGEFRLGQKVTIEVQTVDLERRNVQFNLVTQ</sequence>
<name>A0AB38YCN8_9GAMM</name>
<dbReference type="InterPro" id="IPR004476">
    <property type="entry name" value="RNase_II/RNase_R"/>
</dbReference>
<dbReference type="Pfam" id="PF00575">
    <property type="entry name" value="S1"/>
    <property type="match status" value="1"/>
</dbReference>
<dbReference type="SMART" id="SM00955">
    <property type="entry name" value="RNB"/>
    <property type="match status" value="1"/>
</dbReference>
<keyword evidence="8" id="KW-0694">RNA-binding</keyword>
<keyword evidence="5" id="KW-0540">Nuclease</keyword>
<organism evidence="10">
    <name type="scientific">Salinispirillum sp. LH 10-3-1</name>
    <dbReference type="NCBI Taxonomy" id="2952525"/>
    <lineage>
        <taxon>Bacteria</taxon>
        <taxon>Pseudomonadati</taxon>
        <taxon>Pseudomonadota</taxon>
        <taxon>Gammaproteobacteria</taxon>
        <taxon>Oceanospirillales</taxon>
        <taxon>Saccharospirillaceae</taxon>
        <taxon>Salinispirillum</taxon>
    </lineage>
</organism>
<keyword evidence="6" id="KW-0378">Hydrolase</keyword>
<dbReference type="InterPro" id="IPR011129">
    <property type="entry name" value="CSD"/>
</dbReference>
<dbReference type="PROSITE" id="PS50126">
    <property type="entry name" value="S1"/>
    <property type="match status" value="1"/>
</dbReference>
<keyword evidence="7" id="KW-0269">Exonuclease</keyword>
<dbReference type="Pfam" id="PF00773">
    <property type="entry name" value="RNB"/>
    <property type="match status" value="1"/>
</dbReference>
<evidence type="ECO:0000256" key="1">
    <source>
        <dbReference type="ARBA" id="ARBA00001849"/>
    </source>
</evidence>
<comment type="subcellular location">
    <subcellularLocation>
        <location evidence="2">Cytoplasm</location>
    </subcellularLocation>
</comment>
<dbReference type="NCBIfam" id="TIGR00358">
    <property type="entry name" value="3_prime_RNase"/>
    <property type="match status" value="1"/>
</dbReference>
<gene>
    <name evidence="10" type="ORF">NFC81_08600</name>
</gene>
<dbReference type="PANTHER" id="PTHR23355">
    <property type="entry name" value="RIBONUCLEASE"/>
    <property type="match status" value="1"/>
</dbReference>
<dbReference type="SUPFAM" id="SSF50249">
    <property type="entry name" value="Nucleic acid-binding proteins"/>
    <property type="match status" value="3"/>
</dbReference>
<dbReference type="EMBL" id="CP101717">
    <property type="protein sequence ID" value="WLD56789.1"/>
    <property type="molecule type" value="Genomic_DNA"/>
</dbReference>
<dbReference type="InterPro" id="IPR050180">
    <property type="entry name" value="RNR_Ribonuclease"/>
</dbReference>
<keyword evidence="4" id="KW-0963">Cytoplasm</keyword>
<evidence type="ECO:0000256" key="4">
    <source>
        <dbReference type="ARBA" id="ARBA00022490"/>
    </source>
</evidence>
<dbReference type="InterPro" id="IPR001900">
    <property type="entry name" value="RNase_II/R"/>
</dbReference>
<proteinExistence type="predicted"/>
<evidence type="ECO:0000256" key="6">
    <source>
        <dbReference type="ARBA" id="ARBA00022801"/>
    </source>
</evidence>
<dbReference type="EC" id="3.1.13.1" evidence="3"/>
<dbReference type="Pfam" id="PF08206">
    <property type="entry name" value="OB_RNB"/>
    <property type="match status" value="1"/>
</dbReference>
<dbReference type="GO" id="GO:0003723">
    <property type="term" value="F:RNA binding"/>
    <property type="evidence" value="ECO:0007669"/>
    <property type="project" value="UniProtKB-KW"/>
</dbReference>
<dbReference type="PANTHER" id="PTHR23355:SF37">
    <property type="entry name" value="EXORIBONUCLEASE 2"/>
    <property type="match status" value="1"/>
</dbReference>
<dbReference type="InterPro" id="IPR013223">
    <property type="entry name" value="RNase_B_OB_dom"/>
</dbReference>
<evidence type="ECO:0000256" key="2">
    <source>
        <dbReference type="ARBA" id="ARBA00004496"/>
    </source>
</evidence>
<evidence type="ECO:0000256" key="3">
    <source>
        <dbReference type="ARBA" id="ARBA00012163"/>
    </source>
</evidence>
<evidence type="ECO:0000256" key="5">
    <source>
        <dbReference type="ARBA" id="ARBA00022722"/>
    </source>
</evidence>
<dbReference type="SMART" id="SM00357">
    <property type="entry name" value="CSP"/>
    <property type="match status" value="1"/>
</dbReference>
<dbReference type="AlphaFoldDB" id="A0AB38YCN8"/>
<dbReference type="InterPro" id="IPR012340">
    <property type="entry name" value="NA-bd_OB-fold"/>
</dbReference>
<evidence type="ECO:0000256" key="7">
    <source>
        <dbReference type="ARBA" id="ARBA00022839"/>
    </source>
</evidence>
<feature type="domain" description="S1 motif" evidence="9">
    <location>
        <begin position="562"/>
        <end position="641"/>
    </location>
</feature>